<sequence>MTTDRFHDRHRSRRRFLRTVGGATGTALASAVSAGCLSVLSDGPDGPPPVDANEEELTAIAEIDRPADHEELPVQIADAFVEEWVDRAESLLSEIPSSLEAEIPNEAVRRYVERERESAVERLEALADRPTNLARLSTLRGCRRDAARAEGAYAAATADRTPENVETGLADLEAELSTVDAELTRVGDDSAHVAIVFERIERRLDAAGRFLENARRPTPGRSTVEAVGELAYRTEWAAVSVEEATYLLERQAEVGDRTFDDAFETTASALLTDVGERLEEIPEDRREAAESVFDEPVDGTPRKRIGDDAVWQLRGGIDRAEESLADGRPASALLGLYSVENTFRALEALQSPEWTDALDRPSDVDDVEEARAAAIEEIESARAESPHRYLLEYELDSAVTGVRSGDRRLEQDVSHRSDRAAVAAVAEYSLAAARAQTVPETTDWFVSQLP</sequence>
<evidence type="ECO:0000313" key="2">
    <source>
        <dbReference type="Proteomes" id="UP000324104"/>
    </source>
</evidence>
<protein>
    <submittedName>
        <fullName evidence="1">Uncharacterized protein</fullName>
    </submittedName>
</protein>
<reference evidence="1 2" key="1">
    <citation type="submission" date="2019-08" db="EMBL/GenBank/DDBJ databases">
        <title>Archaea genome.</title>
        <authorList>
            <person name="Kajale S."/>
            <person name="Shouche Y."/>
            <person name="Deshpande N."/>
            <person name="Sharma A."/>
        </authorList>
    </citation>
    <scope>NUCLEOTIDE SEQUENCE [LARGE SCALE GENOMIC DNA]</scope>
    <source>
        <strain evidence="1 2">ESP3B_9</strain>
    </source>
</reference>
<dbReference type="EMBL" id="VTAW01000021">
    <property type="protein sequence ID" value="TYT61187.1"/>
    <property type="molecule type" value="Genomic_DNA"/>
</dbReference>
<dbReference type="InterPro" id="IPR006311">
    <property type="entry name" value="TAT_signal"/>
</dbReference>
<organism evidence="1 2">
    <name type="scientific">Natrialba swarupiae</name>
    <dbReference type="NCBI Taxonomy" id="2448032"/>
    <lineage>
        <taxon>Archaea</taxon>
        <taxon>Methanobacteriati</taxon>
        <taxon>Methanobacteriota</taxon>
        <taxon>Stenosarchaea group</taxon>
        <taxon>Halobacteria</taxon>
        <taxon>Halobacteriales</taxon>
        <taxon>Natrialbaceae</taxon>
        <taxon>Natrialba</taxon>
    </lineage>
</organism>
<gene>
    <name evidence="1" type="ORF">FYC77_14805</name>
</gene>
<name>A0A5D5AK26_9EURY</name>
<dbReference type="RefSeq" id="WP_149082272.1">
    <property type="nucleotide sequence ID" value="NZ_VTAW01000021.1"/>
</dbReference>
<dbReference type="AlphaFoldDB" id="A0A5D5AK26"/>
<dbReference type="PROSITE" id="PS51318">
    <property type="entry name" value="TAT"/>
    <property type="match status" value="1"/>
</dbReference>
<dbReference type="Proteomes" id="UP000324104">
    <property type="component" value="Unassembled WGS sequence"/>
</dbReference>
<comment type="caution">
    <text evidence="1">The sequence shown here is derived from an EMBL/GenBank/DDBJ whole genome shotgun (WGS) entry which is preliminary data.</text>
</comment>
<accession>A0A5D5AK26</accession>
<evidence type="ECO:0000313" key="1">
    <source>
        <dbReference type="EMBL" id="TYT61187.1"/>
    </source>
</evidence>
<keyword evidence="2" id="KW-1185">Reference proteome</keyword>
<proteinExistence type="predicted"/>